<dbReference type="RefSeq" id="WP_018384824.1">
    <property type="nucleotide sequence ID" value="NZ_LLZU01000016.1"/>
</dbReference>
<evidence type="ECO:0000313" key="4">
    <source>
        <dbReference type="Proteomes" id="UP000050867"/>
    </source>
</evidence>
<dbReference type="Proteomes" id="UP000050867">
    <property type="component" value="Unassembled WGS sequence"/>
</dbReference>
<sequence length="269" mass="28520">MKLRRSLALTAAVCALVAGAAACGSDDDPKDPGSPFQKDKSNSSSKPEEKQAESNGVTELSAKEIGDKSLETLKQATSMHMVGTADGAKLDLLLDNSGNCRGTMGLEGIEMEMLRKGESFWLKGDEGFWSMAVGKDADAAKAVVGDRYMLVPAGDEQYGDMVETCDLEKMTASMTEDSAETTYTKGEVTEVNGTPAIELNYKDTDGTGTIYVSTVGKPYPLKVDDKSSTQPAAIVFSDFDKPVDVQAPPDDKVLDVSVLEDMADEGTAA</sequence>
<feature type="signal peptide" evidence="2">
    <location>
        <begin position="1"/>
        <end position="20"/>
    </location>
</feature>
<accession>A0A0T6LT10</accession>
<keyword evidence="4" id="KW-1185">Reference proteome</keyword>
<feature type="chain" id="PRO_5006670666" description="Lipoprotein" evidence="2">
    <location>
        <begin position="21"/>
        <end position="269"/>
    </location>
</feature>
<comment type="caution">
    <text evidence="3">The sequence shown here is derived from an EMBL/GenBank/DDBJ whole genome shotgun (WGS) entry which is preliminary data.</text>
</comment>
<dbReference type="Gene3D" id="2.50.20.20">
    <property type="match status" value="1"/>
</dbReference>
<evidence type="ECO:0000256" key="2">
    <source>
        <dbReference type="SAM" id="SignalP"/>
    </source>
</evidence>
<protein>
    <recommendedName>
        <fullName evidence="5">Lipoprotein</fullName>
    </recommendedName>
</protein>
<dbReference type="eggNOG" id="ENOG50337FI">
    <property type="taxonomic scope" value="Bacteria"/>
</dbReference>
<dbReference type="EMBL" id="LLZU01000016">
    <property type="protein sequence ID" value="KRV49041.1"/>
    <property type="molecule type" value="Genomic_DNA"/>
</dbReference>
<organism evidence="3 4">
    <name type="scientific">Wenjunlia vitaminophila</name>
    <name type="common">Streptomyces vitaminophilus</name>
    <dbReference type="NCBI Taxonomy" id="76728"/>
    <lineage>
        <taxon>Bacteria</taxon>
        <taxon>Bacillati</taxon>
        <taxon>Actinomycetota</taxon>
        <taxon>Actinomycetes</taxon>
        <taxon>Kitasatosporales</taxon>
        <taxon>Streptomycetaceae</taxon>
        <taxon>Wenjunlia</taxon>
    </lineage>
</organism>
<reference evidence="3 4" key="1">
    <citation type="submission" date="2015-10" db="EMBL/GenBank/DDBJ databases">
        <title>Draft genome sequence of pyrrolomycin-producing Streptomyces vitaminophilus.</title>
        <authorList>
            <person name="Graham D.E."/>
            <person name="Mahan K.M."/>
            <person name="Klingeman D.M."/>
            <person name="Hettich R.L."/>
            <person name="Parry R.J."/>
        </authorList>
    </citation>
    <scope>NUCLEOTIDE SEQUENCE [LARGE SCALE GENOMIC DNA]</scope>
    <source>
        <strain evidence="3 4">ATCC 31673</strain>
    </source>
</reference>
<dbReference type="STRING" id="76728.AQ490_22280"/>
<evidence type="ECO:0008006" key="5">
    <source>
        <dbReference type="Google" id="ProtNLM"/>
    </source>
</evidence>
<dbReference type="AlphaFoldDB" id="A0A0T6LT10"/>
<name>A0A0T6LT10_WENVI</name>
<dbReference type="OrthoDB" id="4350224at2"/>
<evidence type="ECO:0000256" key="1">
    <source>
        <dbReference type="SAM" id="MobiDB-lite"/>
    </source>
</evidence>
<dbReference type="PROSITE" id="PS51257">
    <property type="entry name" value="PROKAR_LIPOPROTEIN"/>
    <property type="match status" value="1"/>
</dbReference>
<feature type="compositionally biased region" description="Basic and acidic residues" evidence="1">
    <location>
        <begin position="37"/>
        <end position="52"/>
    </location>
</feature>
<keyword evidence="2" id="KW-0732">Signal</keyword>
<proteinExistence type="predicted"/>
<feature type="region of interest" description="Disordered" evidence="1">
    <location>
        <begin position="23"/>
        <end position="63"/>
    </location>
</feature>
<gene>
    <name evidence="3" type="ORF">AQ490_22280</name>
</gene>
<evidence type="ECO:0000313" key="3">
    <source>
        <dbReference type="EMBL" id="KRV49041.1"/>
    </source>
</evidence>